<evidence type="ECO:0000256" key="8">
    <source>
        <dbReference type="ARBA" id="ARBA00031339"/>
    </source>
</evidence>
<dbReference type="AlphaFoldDB" id="A0AAV9HBY2"/>
<evidence type="ECO:0000256" key="1">
    <source>
        <dbReference type="ARBA" id="ARBA00004395"/>
    </source>
</evidence>
<keyword evidence="4" id="KW-0813">Transport</keyword>
<evidence type="ECO:0000256" key="3">
    <source>
        <dbReference type="ARBA" id="ARBA00020976"/>
    </source>
</evidence>
<keyword evidence="7" id="KW-0472">Membrane</keyword>
<dbReference type="Pfam" id="PF20671">
    <property type="entry name" value="COG3_C"/>
    <property type="match status" value="1"/>
</dbReference>
<evidence type="ECO:0000313" key="13">
    <source>
        <dbReference type="Proteomes" id="UP001321749"/>
    </source>
</evidence>
<evidence type="ECO:0000256" key="6">
    <source>
        <dbReference type="ARBA" id="ARBA00023034"/>
    </source>
</evidence>
<keyword evidence="13" id="KW-1185">Reference proteome</keyword>
<reference evidence="12" key="1">
    <citation type="journal article" date="2023" name="Mol. Phylogenet. Evol.">
        <title>Genome-scale phylogeny and comparative genomics of the fungal order Sordariales.</title>
        <authorList>
            <person name="Hensen N."/>
            <person name="Bonometti L."/>
            <person name="Westerberg I."/>
            <person name="Brannstrom I.O."/>
            <person name="Guillou S."/>
            <person name="Cros-Aarteil S."/>
            <person name="Calhoun S."/>
            <person name="Haridas S."/>
            <person name="Kuo A."/>
            <person name="Mondo S."/>
            <person name="Pangilinan J."/>
            <person name="Riley R."/>
            <person name="LaButti K."/>
            <person name="Andreopoulos B."/>
            <person name="Lipzen A."/>
            <person name="Chen C."/>
            <person name="Yan M."/>
            <person name="Daum C."/>
            <person name="Ng V."/>
            <person name="Clum A."/>
            <person name="Steindorff A."/>
            <person name="Ohm R.A."/>
            <person name="Martin F."/>
            <person name="Silar P."/>
            <person name="Natvig D.O."/>
            <person name="Lalanne C."/>
            <person name="Gautier V."/>
            <person name="Ament-Velasquez S.L."/>
            <person name="Kruys A."/>
            <person name="Hutchinson M.I."/>
            <person name="Powell A.J."/>
            <person name="Barry K."/>
            <person name="Miller A.N."/>
            <person name="Grigoriev I.V."/>
            <person name="Debuchy R."/>
            <person name="Gladieux P."/>
            <person name="Hiltunen Thoren M."/>
            <person name="Johannesson H."/>
        </authorList>
    </citation>
    <scope>NUCLEOTIDE SEQUENCE</scope>
    <source>
        <strain evidence="12">PSN324</strain>
    </source>
</reference>
<evidence type="ECO:0000313" key="12">
    <source>
        <dbReference type="EMBL" id="KAK4457063.1"/>
    </source>
</evidence>
<feature type="domain" description="Conserved oligomeric Golgi complex subunit 3 N-terminal" evidence="10">
    <location>
        <begin position="146"/>
        <end position="290"/>
    </location>
</feature>
<dbReference type="GO" id="GO:0000139">
    <property type="term" value="C:Golgi membrane"/>
    <property type="evidence" value="ECO:0007669"/>
    <property type="project" value="UniProtKB-SubCell"/>
</dbReference>
<evidence type="ECO:0000256" key="2">
    <source>
        <dbReference type="ARBA" id="ARBA00009936"/>
    </source>
</evidence>
<protein>
    <recommendedName>
        <fullName evidence="3">Conserved oligomeric Golgi complex subunit 3</fullName>
    </recommendedName>
    <alternativeName>
        <fullName evidence="8">Component of oligomeric Golgi complex 3</fullName>
    </alternativeName>
</protein>
<dbReference type="Proteomes" id="UP001321749">
    <property type="component" value="Unassembled WGS sequence"/>
</dbReference>
<gene>
    <name evidence="12" type="ORF">QBC42DRAFT_46791</name>
</gene>
<reference evidence="12" key="2">
    <citation type="submission" date="2023-06" db="EMBL/GenBank/DDBJ databases">
        <authorList>
            <consortium name="Lawrence Berkeley National Laboratory"/>
            <person name="Mondo S.J."/>
            <person name="Hensen N."/>
            <person name="Bonometti L."/>
            <person name="Westerberg I."/>
            <person name="Brannstrom I.O."/>
            <person name="Guillou S."/>
            <person name="Cros-Aarteil S."/>
            <person name="Calhoun S."/>
            <person name="Haridas S."/>
            <person name="Kuo A."/>
            <person name="Pangilinan J."/>
            <person name="Riley R."/>
            <person name="Labutti K."/>
            <person name="Andreopoulos B."/>
            <person name="Lipzen A."/>
            <person name="Chen C."/>
            <person name="Yanf M."/>
            <person name="Daum C."/>
            <person name="Ng V."/>
            <person name="Clum A."/>
            <person name="Steindorff A."/>
            <person name="Ohm R."/>
            <person name="Martin F."/>
            <person name="Silar P."/>
            <person name="Natvig D."/>
            <person name="Lalanne C."/>
            <person name="Gautier V."/>
            <person name="Ament-Velasquez S.L."/>
            <person name="Kruys A."/>
            <person name="Hutchinson M.I."/>
            <person name="Powell A.J."/>
            <person name="Barry K."/>
            <person name="Miller A.N."/>
            <person name="Grigoriev I.V."/>
            <person name="Debuchy R."/>
            <person name="Gladieux P."/>
            <person name="Thoren M.H."/>
            <person name="Johannesson H."/>
        </authorList>
    </citation>
    <scope>NUCLEOTIDE SEQUENCE</scope>
    <source>
        <strain evidence="12">PSN324</strain>
    </source>
</reference>
<name>A0AAV9HBY2_9PEZI</name>
<dbReference type="GO" id="GO:0005801">
    <property type="term" value="C:cis-Golgi network"/>
    <property type="evidence" value="ECO:0007669"/>
    <property type="project" value="InterPro"/>
</dbReference>
<evidence type="ECO:0000256" key="5">
    <source>
        <dbReference type="ARBA" id="ARBA00022927"/>
    </source>
</evidence>
<dbReference type="PANTHER" id="PTHR13302:SF8">
    <property type="entry name" value="CONSERVED OLIGOMERIC GOLGI COMPLEX SUBUNIT 3"/>
    <property type="match status" value="1"/>
</dbReference>
<evidence type="ECO:0000256" key="7">
    <source>
        <dbReference type="ARBA" id="ARBA00023136"/>
    </source>
</evidence>
<dbReference type="GO" id="GO:0006914">
    <property type="term" value="P:autophagy"/>
    <property type="evidence" value="ECO:0007669"/>
    <property type="project" value="TreeGrafter"/>
</dbReference>
<feature type="region of interest" description="Disordered" evidence="9">
    <location>
        <begin position="1"/>
        <end position="71"/>
    </location>
</feature>
<evidence type="ECO:0000256" key="4">
    <source>
        <dbReference type="ARBA" id="ARBA00022448"/>
    </source>
</evidence>
<keyword evidence="6" id="KW-0333">Golgi apparatus</keyword>
<dbReference type="EMBL" id="MU865139">
    <property type="protein sequence ID" value="KAK4457063.1"/>
    <property type="molecule type" value="Genomic_DNA"/>
</dbReference>
<dbReference type="PANTHER" id="PTHR13302">
    <property type="entry name" value="CONSERVED OLIGOMERIC GOLGI COMPLEX COMPONENT 3"/>
    <property type="match status" value="1"/>
</dbReference>
<dbReference type="GO" id="GO:0006886">
    <property type="term" value="P:intracellular protein transport"/>
    <property type="evidence" value="ECO:0007669"/>
    <property type="project" value="InterPro"/>
</dbReference>
<dbReference type="InterPro" id="IPR007265">
    <property type="entry name" value="COG_su3"/>
</dbReference>
<evidence type="ECO:0000259" key="11">
    <source>
        <dbReference type="Pfam" id="PF20671"/>
    </source>
</evidence>
<dbReference type="InterPro" id="IPR048685">
    <property type="entry name" value="COG3_C"/>
</dbReference>
<feature type="domain" description="Conserved oligomeric Golgi complex subunit 3 C-terminal" evidence="11">
    <location>
        <begin position="310"/>
        <end position="635"/>
    </location>
</feature>
<dbReference type="Pfam" id="PF04136">
    <property type="entry name" value="COG3_N"/>
    <property type="match status" value="1"/>
</dbReference>
<dbReference type="GO" id="GO:0017119">
    <property type="term" value="C:Golgi transport complex"/>
    <property type="evidence" value="ECO:0007669"/>
    <property type="project" value="TreeGrafter"/>
</dbReference>
<dbReference type="InterPro" id="IPR016159">
    <property type="entry name" value="Cullin_repeat-like_dom_sf"/>
</dbReference>
<comment type="subcellular location">
    <subcellularLocation>
        <location evidence="1">Golgi apparatus membrane</location>
        <topology evidence="1">Peripheral membrane protein</topology>
    </subcellularLocation>
</comment>
<comment type="similarity">
    <text evidence="2">Belongs to the COG3 family.</text>
</comment>
<dbReference type="GO" id="GO:0006891">
    <property type="term" value="P:intra-Golgi vesicle-mediated transport"/>
    <property type="evidence" value="ECO:0007669"/>
    <property type="project" value="TreeGrafter"/>
</dbReference>
<dbReference type="GO" id="GO:0007030">
    <property type="term" value="P:Golgi organization"/>
    <property type="evidence" value="ECO:0007669"/>
    <property type="project" value="TreeGrafter"/>
</dbReference>
<proteinExistence type="inferred from homology"/>
<keyword evidence="5" id="KW-0653">Protein transport</keyword>
<evidence type="ECO:0000259" key="10">
    <source>
        <dbReference type="Pfam" id="PF04136"/>
    </source>
</evidence>
<comment type="caution">
    <text evidence="12">The sequence shown here is derived from an EMBL/GenBank/DDBJ whole genome shotgun (WGS) entry which is preliminary data.</text>
</comment>
<sequence>MYDESWYSFVPDFQQRRAQSGPQGSGHRRKESLLQQPNGIAENADTAQPLPALFEDQEDTNSPPEPTLSRRAKSYSDFYEIVRAQEKKEKRKRKDRRKIHNDRGWEALAVPESATRCLPVDEDDIAHDAQLDAELLQASQQEFLLYHDQLAMTERHLGTLIDDANSALKVLESLCQSFRAVDDQTSSFQAQCDDLLTEQKRLQTLADDIGTDLHYYAYLDNVTRRLNAPGSGRLVDDEAFADVLSSLDSCIAFMTKNPLYRDAESYLARYQALLTKALHLLEVGFTNRLNKVSAEISKQIAATQSESARHALAYGRFEELLLESYSLIPNIQTVMRSVYDQFGQHAPGLSHDIYLNTANNIFHAYWAVRDRDLKPIIQNDLDTFKTEAKESVETASRNFVKQCFERSYNEASLFRKVFSIEPQYSSDAKSAFAGLKSQQQHQRSSVITNTNVAPLSSNLQSVLQFSDLRTICNIIGWITNEYLLLEYDEDSEPSPFVSHCRQMTALLLTEHLWPFTDTHFESEIQKSIAKAAVPPEALIISPVTNNDASSNAFPPVKRALELLLMFDQCMPKERCQRNSAIIFSLLKESISALHRAQLRIKSSKISGTDPDLFIIKNLLLLKNELLALEIGHVRNGDPQISTAGSVTGRLPKEMQHFGQIWEGMVKPVTGGLVAGIWSRVGSLGGYMPSLPLPALPGIPGWSTPTSSVPAGADGNASLDVHEQLDNELRASIGAFTRRWASLLVGGSAGGNGKVMGGKNVAKVERELDEILERAFGGLVEGREVIMKLKEAVAGVVEEMREKEREVGTKAGGK</sequence>
<dbReference type="SUPFAM" id="SSF74788">
    <property type="entry name" value="Cullin repeat-like"/>
    <property type="match status" value="1"/>
</dbReference>
<dbReference type="InterPro" id="IPR048320">
    <property type="entry name" value="COG3_N"/>
</dbReference>
<organism evidence="12 13">
    <name type="scientific">Cladorrhinum samala</name>
    <dbReference type="NCBI Taxonomy" id="585594"/>
    <lineage>
        <taxon>Eukaryota</taxon>
        <taxon>Fungi</taxon>
        <taxon>Dikarya</taxon>
        <taxon>Ascomycota</taxon>
        <taxon>Pezizomycotina</taxon>
        <taxon>Sordariomycetes</taxon>
        <taxon>Sordariomycetidae</taxon>
        <taxon>Sordariales</taxon>
        <taxon>Podosporaceae</taxon>
        <taxon>Cladorrhinum</taxon>
    </lineage>
</organism>
<accession>A0AAV9HBY2</accession>
<evidence type="ECO:0000256" key="9">
    <source>
        <dbReference type="SAM" id="MobiDB-lite"/>
    </source>
</evidence>